<feature type="compositionally biased region" description="Low complexity" evidence="2">
    <location>
        <begin position="35"/>
        <end position="44"/>
    </location>
</feature>
<sequence>MVKSLTKGKVWMTAALACAVLLQTACGNGNEGGTASSADPSAPATQGASSERVNIELMEVGWVNTPVGDNDPYKKWLDDKFNVNFKLTALPAADLEAKILTRFASQEPPDLIFTYDKNQILKLQSQGVLMEDVTPLLEKLPSINGALDENAKTFTTQDGKMIAIPRPPEPGNWTVMVRKDWLANLGLDIPKTNDELMNVIRKFTTDDPDKNGKADTWGISSAGGGSSLGEIGNFQGMFGQFYGFYIQDNAAAHAVTTGVHKQFLDFVKTLVDEKTIDPDWYTQGWEQRKPKLFGNKIGIAWYPGSIVAEHESLQENKGNYVDVWEAIPMPKGSENGGVRGPSGLVNGMYAISANAAKDPAKLEKIAQLLEGVSYPNDGYWALRWGVGPDGQEVLDLEDGFKFYTEAQDKYRKEYPGAWDYGTWIGTSRDKVLQSTADEPNATGMKQLELDEKAKGFEATKNYNDLLELDPQLVSDITKMTEEFQIKYILGKETDYDKFVANWKKAGGERLLEEAEKQFKAMNLIQ</sequence>
<evidence type="ECO:0000256" key="1">
    <source>
        <dbReference type="ARBA" id="ARBA00022729"/>
    </source>
</evidence>
<dbReference type="EMBL" id="QRDZ01000049">
    <property type="protein sequence ID" value="RED54467.1"/>
    <property type="molecule type" value="Genomic_DNA"/>
</dbReference>
<feature type="region of interest" description="Disordered" evidence="2">
    <location>
        <begin position="30"/>
        <end position="49"/>
    </location>
</feature>
<protein>
    <submittedName>
        <fullName evidence="4">Putative aldouronate transport system substrate-binding protein</fullName>
    </submittedName>
</protein>
<dbReference type="SUPFAM" id="SSF53850">
    <property type="entry name" value="Periplasmic binding protein-like II"/>
    <property type="match status" value="1"/>
</dbReference>
<proteinExistence type="predicted"/>
<feature type="signal peptide" evidence="3">
    <location>
        <begin position="1"/>
        <end position="25"/>
    </location>
</feature>
<organism evidence="4 5">
    <name type="scientific">Cohnella phaseoli</name>
    <dbReference type="NCBI Taxonomy" id="456490"/>
    <lineage>
        <taxon>Bacteria</taxon>
        <taxon>Bacillati</taxon>
        <taxon>Bacillota</taxon>
        <taxon>Bacilli</taxon>
        <taxon>Bacillales</taxon>
        <taxon>Paenibacillaceae</taxon>
        <taxon>Cohnella</taxon>
    </lineage>
</organism>
<dbReference type="Gene3D" id="3.40.190.10">
    <property type="entry name" value="Periplasmic binding protein-like II"/>
    <property type="match status" value="2"/>
</dbReference>
<dbReference type="RefSeq" id="WP_116065491.1">
    <property type="nucleotide sequence ID" value="NZ_QRDZ01000049.1"/>
</dbReference>
<gene>
    <name evidence="4" type="ORF">DFP98_14932</name>
</gene>
<dbReference type="InterPro" id="IPR050490">
    <property type="entry name" value="Bact_solute-bd_prot1"/>
</dbReference>
<name>A0A3D9HY89_9BACL</name>
<evidence type="ECO:0000256" key="3">
    <source>
        <dbReference type="SAM" id="SignalP"/>
    </source>
</evidence>
<dbReference type="OrthoDB" id="2521970at2"/>
<keyword evidence="5" id="KW-1185">Reference proteome</keyword>
<keyword evidence="1 3" id="KW-0732">Signal</keyword>
<dbReference type="PANTHER" id="PTHR43649">
    <property type="entry name" value="ARABINOSE-BINDING PROTEIN-RELATED"/>
    <property type="match status" value="1"/>
</dbReference>
<dbReference type="AlphaFoldDB" id="A0A3D9HY89"/>
<evidence type="ECO:0000313" key="5">
    <source>
        <dbReference type="Proteomes" id="UP000256977"/>
    </source>
</evidence>
<accession>A0A3D9HY89</accession>
<feature type="chain" id="PRO_5039411195" evidence="3">
    <location>
        <begin position="26"/>
        <end position="525"/>
    </location>
</feature>
<evidence type="ECO:0000313" key="4">
    <source>
        <dbReference type="EMBL" id="RED54467.1"/>
    </source>
</evidence>
<dbReference type="PANTHER" id="PTHR43649:SF33">
    <property type="entry name" value="POLYGALACTURONAN_RHAMNOGALACTURONAN-BINDING PROTEIN YTCQ"/>
    <property type="match status" value="1"/>
</dbReference>
<evidence type="ECO:0000256" key="2">
    <source>
        <dbReference type="SAM" id="MobiDB-lite"/>
    </source>
</evidence>
<reference evidence="4 5" key="1">
    <citation type="submission" date="2018-07" db="EMBL/GenBank/DDBJ databases">
        <title>Genomic Encyclopedia of Type Strains, Phase III (KMG-III): the genomes of soil and plant-associated and newly described type strains.</title>
        <authorList>
            <person name="Whitman W."/>
        </authorList>
    </citation>
    <scope>NUCLEOTIDE SEQUENCE [LARGE SCALE GENOMIC DNA]</scope>
    <source>
        <strain evidence="4 5">CECT 7287</strain>
    </source>
</reference>
<dbReference type="Proteomes" id="UP000256977">
    <property type="component" value="Unassembled WGS sequence"/>
</dbReference>
<comment type="caution">
    <text evidence="4">The sequence shown here is derived from an EMBL/GenBank/DDBJ whole genome shotgun (WGS) entry which is preliminary data.</text>
</comment>